<name>A0ABP0TMX5_9BRYO</name>
<proteinExistence type="predicted"/>
<sequence length="98" mass="10740">MLRRYCCAATARRSMAEARLLHGVEALLLLLQRCVAASLRRSTTVALLLLQRSAAAALLLLQRSATAALLLQRWRYGGLLLRRFAVVARCSAVATTNC</sequence>
<dbReference type="Proteomes" id="UP001497512">
    <property type="component" value="Chromosome 12"/>
</dbReference>
<organism evidence="1 2">
    <name type="scientific">Sphagnum troendelagicum</name>
    <dbReference type="NCBI Taxonomy" id="128251"/>
    <lineage>
        <taxon>Eukaryota</taxon>
        <taxon>Viridiplantae</taxon>
        <taxon>Streptophyta</taxon>
        <taxon>Embryophyta</taxon>
        <taxon>Bryophyta</taxon>
        <taxon>Sphagnophytina</taxon>
        <taxon>Sphagnopsida</taxon>
        <taxon>Sphagnales</taxon>
        <taxon>Sphagnaceae</taxon>
        <taxon>Sphagnum</taxon>
    </lineage>
</organism>
<accession>A0ABP0TMX5</accession>
<dbReference type="EMBL" id="OZ019904">
    <property type="protein sequence ID" value="CAK9200123.1"/>
    <property type="molecule type" value="Genomic_DNA"/>
</dbReference>
<keyword evidence="2" id="KW-1185">Reference proteome</keyword>
<protein>
    <submittedName>
        <fullName evidence="1">Uncharacterized protein</fullName>
    </submittedName>
</protein>
<gene>
    <name evidence="1" type="ORF">CSSPTR1EN2_LOCUS5279</name>
</gene>
<evidence type="ECO:0000313" key="2">
    <source>
        <dbReference type="Proteomes" id="UP001497512"/>
    </source>
</evidence>
<reference evidence="1" key="1">
    <citation type="submission" date="2024-02" db="EMBL/GenBank/DDBJ databases">
        <authorList>
            <consortium name="ELIXIR-Norway"/>
            <consortium name="Elixir Norway"/>
        </authorList>
    </citation>
    <scope>NUCLEOTIDE SEQUENCE</scope>
</reference>
<evidence type="ECO:0000313" key="1">
    <source>
        <dbReference type="EMBL" id="CAK9200123.1"/>
    </source>
</evidence>